<feature type="compositionally biased region" description="Basic and acidic residues" evidence="1">
    <location>
        <begin position="656"/>
        <end position="679"/>
    </location>
</feature>
<accession>A0AAX4HIK0</accession>
<evidence type="ECO:0000313" key="3">
    <source>
        <dbReference type="Proteomes" id="UP001338582"/>
    </source>
</evidence>
<evidence type="ECO:0000313" key="2">
    <source>
        <dbReference type="EMBL" id="WPK27780.1"/>
    </source>
</evidence>
<dbReference type="Proteomes" id="UP001338582">
    <property type="component" value="Chromosome 8"/>
</dbReference>
<dbReference type="RefSeq" id="XP_062880156.1">
    <property type="nucleotide sequence ID" value="XM_063024086.1"/>
</dbReference>
<protein>
    <submittedName>
        <fullName evidence="2">Uncharacterized protein</fullName>
    </submittedName>
</protein>
<dbReference type="EMBL" id="CP138901">
    <property type="protein sequence ID" value="WPK27780.1"/>
    <property type="molecule type" value="Genomic_DNA"/>
</dbReference>
<feature type="region of interest" description="Disordered" evidence="1">
    <location>
        <begin position="1058"/>
        <end position="1093"/>
    </location>
</feature>
<feature type="compositionally biased region" description="Low complexity" evidence="1">
    <location>
        <begin position="1068"/>
        <end position="1080"/>
    </location>
</feature>
<dbReference type="AlphaFoldDB" id="A0AAX4HIK0"/>
<feature type="region of interest" description="Disordered" evidence="1">
    <location>
        <begin position="642"/>
        <end position="687"/>
    </location>
</feature>
<evidence type="ECO:0000256" key="1">
    <source>
        <dbReference type="SAM" id="MobiDB-lite"/>
    </source>
</evidence>
<sequence>MADSNSSPGLEIPTHKPIVGCRFYVDTIVENEENSSNEELSVRHELGEALADNSFDAEVRPLLRQENLYSYDIQSSCLRCTKLDTLLKVHRCIFFGSMESVKYHEFNYPDQFAPGGEIEIDASCDTSCIVIQNKPRHGIDADFSSLNLLKLVYEIKWTSSLTWDQHPRLIAQDYDLFYCEVPEEDGIIRDVWRTEASDVESVLLVLKKPGVSKKESTGKVKSDVDNDIGSDTNAERGLPLTLLSQFSPLGDNYLIIGKVEVSNKLLFVRCLSPFLFLSTIWKLKHDAFMAKQHYRDIPTMDQEETDDKLHSPDLVFLGEAVYFPNSKNNDESVNINCSGADGLSEMTTKSTMFPAEVHLVLSSSMKVEALLNDTNQLDPGGMNGSTISELPSKISTLHPISQNPNSAAPELAMGQTFKVKRSKLVSVSREFNKENRHNNNSLAYMIFDFHAIRYFAGHLDAFSRFEIPMNEMDLSFDTLSLVKIENNQETISTTFITETPGPVKLHTSQPVSKDLQGSTLDLSGKREISIPIEESSEAREAREVRTTIASICQNFQFLRMFDDLKNTLTYRVFYHPDTDSIIFSIFKENLRPMIASSMSDQAINLATCFNKFSVSENKKGKTKDIFVMSDLSKLKARLEKKLRKKLPKQSSNPDIHTARYEEHDDHGDHEENERSDTSPKKPRQQSLLSETQLANKRFQSLQSSGHDSSYMAGDVKLRSAKRTSFQAKFQMVRREKALESVCNTRSSTITYEQSEEYPFPPLLQENLADQSIVLEGFDNNQALMGGYLDSGTFADFTFNSNLAQPDHVVAQSVPPELSTPGFFNLGSTEESDLSLMTSQTLVSQNMSRSSSGLKRSYENSEFMAPLDNPSENGSSFTLPGPTTDSYDNSLGTAYNWNNENHISANHSNWTHLQAVDPLYSPRDVGNSFLGLNYNSSQPIDVFSLFKTRLSCALPDGQCDNLGTIRGRYSSYMDMVASEPCFHTNPDTAQLKQRRDSHAADCNFLNASREFNASFTNSETRLDSLHFGKLVDHTIEQPNDDGLDQTEKRANSCIDFTEDFLPPDHHSVKGPSPGSFKSSSSAEPDLGYTAEFTP</sequence>
<organism evidence="2 3">
    <name type="scientific">Australozyma saopauloensis</name>
    <dbReference type="NCBI Taxonomy" id="291208"/>
    <lineage>
        <taxon>Eukaryota</taxon>
        <taxon>Fungi</taxon>
        <taxon>Dikarya</taxon>
        <taxon>Ascomycota</taxon>
        <taxon>Saccharomycotina</taxon>
        <taxon>Pichiomycetes</taxon>
        <taxon>Metschnikowiaceae</taxon>
        <taxon>Australozyma</taxon>
    </lineage>
</organism>
<dbReference type="KEGG" id="asau:88176238"/>
<keyword evidence="3" id="KW-1185">Reference proteome</keyword>
<proteinExistence type="predicted"/>
<gene>
    <name evidence="2" type="ORF">PUMCH_005180</name>
</gene>
<dbReference type="GeneID" id="88176238"/>
<reference evidence="2 3" key="1">
    <citation type="submission" date="2023-10" db="EMBL/GenBank/DDBJ databases">
        <title>Draft Genome Sequence of Candida saopaulonensis from a very Premature Infant with Sepsis.</title>
        <authorList>
            <person name="Ning Y."/>
            <person name="Dai R."/>
            <person name="Xiao M."/>
            <person name="Xu Y."/>
            <person name="Yan Q."/>
            <person name="Zhang L."/>
        </authorList>
    </citation>
    <scope>NUCLEOTIDE SEQUENCE [LARGE SCALE GENOMIC DNA]</scope>
    <source>
        <strain evidence="2 3">19XY460</strain>
    </source>
</reference>
<name>A0AAX4HIK0_9ASCO</name>